<feature type="transmembrane region" description="Helical" evidence="1">
    <location>
        <begin position="20"/>
        <end position="47"/>
    </location>
</feature>
<gene>
    <name evidence="2" type="ORF">GCM10010276_56150</name>
</gene>
<evidence type="ECO:0000313" key="2">
    <source>
        <dbReference type="EMBL" id="GAA2504897.1"/>
    </source>
</evidence>
<name>A0ABN3MMT9_STRLO</name>
<comment type="caution">
    <text evidence="2">The sequence shown here is derived from an EMBL/GenBank/DDBJ whole genome shotgun (WGS) entry which is preliminary data.</text>
</comment>
<reference evidence="2 3" key="1">
    <citation type="journal article" date="2019" name="Int. J. Syst. Evol. Microbiol.">
        <title>The Global Catalogue of Microorganisms (GCM) 10K type strain sequencing project: providing services to taxonomists for standard genome sequencing and annotation.</title>
        <authorList>
            <consortium name="The Broad Institute Genomics Platform"/>
            <consortium name="The Broad Institute Genome Sequencing Center for Infectious Disease"/>
            <person name="Wu L."/>
            <person name="Ma J."/>
        </authorList>
    </citation>
    <scope>NUCLEOTIDE SEQUENCE [LARGE SCALE GENOMIC DNA]</scope>
    <source>
        <strain evidence="2 3">JCM 4395</strain>
    </source>
</reference>
<feature type="transmembrane region" description="Helical" evidence="1">
    <location>
        <begin position="212"/>
        <end position="233"/>
    </location>
</feature>
<accession>A0ABN3MMT9</accession>
<sequence length="257" mass="27693">MTTAHAPVHAAIVRMKVPALCIAVLLLVAGAGYGIAWGSTVVFIALFKALPQSWVYTFGVFVQRFVGTKDHPKPLFLVLFFAGMLIAVVVQELVQEPEVRRRVGSAMRARLHSAEAALAALVAGKRHAHLRSEWTAHLAGPSDSGTELSARERDAYAVGFLVAAVRIRLSDATRPLWRPVDWVLRSDGRVNAVVASCCGAVAGYLIDCDGPRAFLSTDCVGVGVIGTGAFAFLRWLRAKRGIELAQLAKRGQTPRAR</sequence>
<dbReference type="RefSeq" id="WP_344403417.1">
    <property type="nucleotide sequence ID" value="NZ_BAAASG010000012.1"/>
</dbReference>
<keyword evidence="3" id="KW-1185">Reference proteome</keyword>
<evidence type="ECO:0000256" key="1">
    <source>
        <dbReference type="SAM" id="Phobius"/>
    </source>
</evidence>
<dbReference type="EMBL" id="BAAASG010000012">
    <property type="protein sequence ID" value="GAA2504897.1"/>
    <property type="molecule type" value="Genomic_DNA"/>
</dbReference>
<evidence type="ECO:0000313" key="3">
    <source>
        <dbReference type="Proteomes" id="UP001501777"/>
    </source>
</evidence>
<dbReference type="Proteomes" id="UP001501777">
    <property type="component" value="Unassembled WGS sequence"/>
</dbReference>
<feature type="transmembrane region" description="Helical" evidence="1">
    <location>
        <begin position="75"/>
        <end position="94"/>
    </location>
</feature>
<keyword evidence="1" id="KW-0812">Transmembrane</keyword>
<keyword evidence="1" id="KW-0472">Membrane</keyword>
<keyword evidence="1" id="KW-1133">Transmembrane helix</keyword>
<organism evidence="2 3">
    <name type="scientific">Streptomyces longisporus</name>
    <dbReference type="NCBI Taxonomy" id="1948"/>
    <lineage>
        <taxon>Bacteria</taxon>
        <taxon>Bacillati</taxon>
        <taxon>Actinomycetota</taxon>
        <taxon>Actinomycetes</taxon>
        <taxon>Kitasatosporales</taxon>
        <taxon>Streptomycetaceae</taxon>
        <taxon>Streptomyces</taxon>
    </lineage>
</organism>
<proteinExistence type="predicted"/>
<protein>
    <submittedName>
        <fullName evidence="2">Uncharacterized protein</fullName>
    </submittedName>
</protein>